<evidence type="ECO:0000256" key="1">
    <source>
        <dbReference type="ARBA" id="ARBA00022448"/>
    </source>
</evidence>
<comment type="PTM">
    <text evidence="6">Binds 1 heme c group covalently per subunit.</text>
</comment>
<keyword evidence="3 6" id="KW-0479">Metal-binding</keyword>
<dbReference type="Proteomes" id="UP000516438">
    <property type="component" value="Chromosome"/>
</dbReference>
<feature type="domain" description="Cytochrome c" evidence="7">
    <location>
        <begin position="51"/>
        <end position="136"/>
    </location>
</feature>
<dbReference type="GO" id="GO:0009055">
    <property type="term" value="F:electron transfer activity"/>
    <property type="evidence" value="ECO:0007669"/>
    <property type="project" value="InterPro"/>
</dbReference>
<sequence>MKKALVFGFAISLMVSCSKSESSSIPDHSNVTVTSTPEPVVKKDSIEDLTKNIEEGKALVEGADCMTCHQTGEKLIGPSYLDIAGKYENTPENTEMLAGKIINGGSGVWGSVPMSAHPAMSPENAKKMVAYIMSLKK</sequence>
<gene>
    <name evidence="8" type="ORF">H0S70_05210</name>
</gene>
<keyword evidence="2 6" id="KW-0349">Heme</keyword>
<dbReference type="RefSeq" id="WP_188321943.1">
    <property type="nucleotide sequence ID" value="NZ_CP060203.1"/>
</dbReference>
<dbReference type="PROSITE" id="PS51257">
    <property type="entry name" value="PROKAR_LIPOPROTEIN"/>
    <property type="match status" value="1"/>
</dbReference>
<evidence type="ECO:0000256" key="2">
    <source>
        <dbReference type="ARBA" id="ARBA00022617"/>
    </source>
</evidence>
<evidence type="ECO:0000256" key="5">
    <source>
        <dbReference type="ARBA" id="ARBA00023004"/>
    </source>
</evidence>
<dbReference type="SUPFAM" id="SSF46626">
    <property type="entry name" value="Cytochrome c"/>
    <property type="match status" value="1"/>
</dbReference>
<dbReference type="InterPro" id="IPR009056">
    <property type="entry name" value="Cyt_c-like_dom"/>
</dbReference>
<dbReference type="InterPro" id="IPR036909">
    <property type="entry name" value="Cyt_c-like_dom_sf"/>
</dbReference>
<dbReference type="PROSITE" id="PS51007">
    <property type="entry name" value="CYTC"/>
    <property type="match status" value="1"/>
</dbReference>
<evidence type="ECO:0000313" key="9">
    <source>
        <dbReference type="Proteomes" id="UP000516438"/>
    </source>
</evidence>
<dbReference type="GO" id="GO:0005506">
    <property type="term" value="F:iron ion binding"/>
    <property type="evidence" value="ECO:0007669"/>
    <property type="project" value="InterPro"/>
</dbReference>
<keyword evidence="4" id="KW-0249">Electron transport</keyword>
<dbReference type="EMBL" id="CP060203">
    <property type="protein sequence ID" value="QNS42374.1"/>
    <property type="molecule type" value="Genomic_DNA"/>
</dbReference>
<reference evidence="8 9" key="1">
    <citation type="submission" date="2020-07" db="EMBL/GenBank/DDBJ databases">
        <title>Complete genome and description of Chryseobacterium manosquense strain Marseille-Q2069 sp. nov.</title>
        <authorList>
            <person name="Boxberger M."/>
        </authorList>
    </citation>
    <scope>NUCLEOTIDE SEQUENCE [LARGE SCALE GENOMIC DNA]</scope>
    <source>
        <strain evidence="8 9">Marseille-Q2069</strain>
    </source>
</reference>
<evidence type="ECO:0000256" key="4">
    <source>
        <dbReference type="ARBA" id="ARBA00022982"/>
    </source>
</evidence>
<name>A0A7H1DZG6_9FLAO</name>
<dbReference type="PRINTS" id="PR00606">
    <property type="entry name" value="CYTCHROMECID"/>
</dbReference>
<keyword evidence="9" id="KW-1185">Reference proteome</keyword>
<keyword evidence="1" id="KW-0813">Transport</keyword>
<feature type="binding site" description="covalent" evidence="6">
    <location>
        <position position="114"/>
    </location>
    <ligand>
        <name>heme c</name>
        <dbReference type="ChEBI" id="CHEBI:61717"/>
    </ligand>
</feature>
<dbReference type="AlphaFoldDB" id="A0A7H1DZG6"/>
<dbReference type="InterPro" id="IPR002324">
    <property type="entry name" value="Cyt_c_ID"/>
</dbReference>
<dbReference type="Pfam" id="PF00034">
    <property type="entry name" value="Cytochrom_C"/>
    <property type="match status" value="1"/>
</dbReference>
<accession>A0A7H1DZG6</accession>
<evidence type="ECO:0000259" key="7">
    <source>
        <dbReference type="PROSITE" id="PS51007"/>
    </source>
</evidence>
<feature type="binding site" description="covalent" evidence="6">
    <location>
        <position position="69"/>
    </location>
    <ligand>
        <name>heme c</name>
        <dbReference type="ChEBI" id="CHEBI:61717"/>
    </ligand>
</feature>
<keyword evidence="5 6" id="KW-0408">Iron</keyword>
<proteinExistence type="predicted"/>
<evidence type="ECO:0000256" key="6">
    <source>
        <dbReference type="PIRSR" id="PIRSR602324-1"/>
    </source>
</evidence>
<dbReference type="Gene3D" id="1.10.760.10">
    <property type="entry name" value="Cytochrome c-like domain"/>
    <property type="match status" value="1"/>
</dbReference>
<organism evidence="8 9">
    <name type="scientific">Chryseobacterium manosquense</name>
    <dbReference type="NCBI Taxonomy" id="2754694"/>
    <lineage>
        <taxon>Bacteria</taxon>
        <taxon>Pseudomonadati</taxon>
        <taxon>Bacteroidota</taxon>
        <taxon>Flavobacteriia</taxon>
        <taxon>Flavobacteriales</taxon>
        <taxon>Weeksellaceae</taxon>
        <taxon>Chryseobacterium group</taxon>
        <taxon>Chryseobacterium</taxon>
    </lineage>
</organism>
<evidence type="ECO:0000313" key="8">
    <source>
        <dbReference type="EMBL" id="QNS42374.1"/>
    </source>
</evidence>
<protein>
    <submittedName>
        <fullName evidence="8">C-type cytochrome</fullName>
    </submittedName>
</protein>
<evidence type="ECO:0000256" key="3">
    <source>
        <dbReference type="ARBA" id="ARBA00022723"/>
    </source>
</evidence>
<dbReference type="GO" id="GO:0020037">
    <property type="term" value="F:heme binding"/>
    <property type="evidence" value="ECO:0007669"/>
    <property type="project" value="InterPro"/>
</dbReference>
<feature type="binding site" description="covalent" evidence="6">
    <location>
        <position position="65"/>
    </location>
    <ligand>
        <name>heme c</name>
        <dbReference type="ChEBI" id="CHEBI:61717"/>
    </ligand>
</feature>
<dbReference type="KEGG" id="cmaq:H0S70_05210"/>